<evidence type="ECO:0000313" key="9">
    <source>
        <dbReference type="EMBL" id="QIO08720.1"/>
    </source>
</evidence>
<proteinExistence type="inferred from homology"/>
<dbReference type="PRINTS" id="PR00112">
    <property type="entry name" value="ACYLPHPHTASE"/>
</dbReference>
<evidence type="ECO:0000313" key="10">
    <source>
        <dbReference type="Proteomes" id="UP000501939"/>
    </source>
</evidence>
<evidence type="ECO:0000256" key="6">
    <source>
        <dbReference type="RuleBase" id="RU000553"/>
    </source>
</evidence>
<reference evidence="9 10" key="1">
    <citation type="submission" date="2020-03" db="EMBL/GenBank/DDBJ databases">
        <authorList>
            <person name="Zhu W."/>
        </authorList>
    </citation>
    <scope>NUCLEOTIDE SEQUENCE [LARGE SCALE GENOMIC DNA]</scope>
    <source>
        <strain evidence="9 10">185</strain>
    </source>
</reference>
<accession>A0A6G8S3Q3</accession>
<dbReference type="InterPro" id="IPR001792">
    <property type="entry name" value="Acylphosphatase-like_dom"/>
</dbReference>
<dbReference type="SUPFAM" id="SSF54975">
    <property type="entry name" value="Acylphosphatase/BLUF domain-like"/>
    <property type="match status" value="1"/>
</dbReference>
<organism evidence="9 10">
    <name type="scientific">Acinetobacter lanii</name>
    <dbReference type="NCBI Taxonomy" id="2715163"/>
    <lineage>
        <taxon>Bacteria</taxon>
        <taxon>Pseudomonadati</taxon>
        <taxon>Pseudomonadota</taxon>
        <taxon>Gammaproteobacteria</taxon>
        <taxon>Moraxellales</taxon>
        <taxon>Moraxellaceae</taxon>
        <taxon>Acinetobacter</taxon>
    </lineage>
</organism>
<feature type="domain" description="Acylphosphatase-like" evidence="8">
    <location>
        <begin position="5"/>
        <end position="93"/>
    </location>
</feature>
<keyword evidence="5 6" id="KW-0378">Hydrolase</keyword>
<dbReference type="EMBL" id="CP049916">
    <property type="protein sequence ID" value="QIO08720.1"/>
    <property type="molecule type" value="Genomic_DNA"/>
</dbReference>
<evidence type="ECO:0000259" key="8">
    <source>
        <dbReference type="PROSITE" id="PS51160"/>
    </source>
</evidence>
<evidence type="ECO:0000256" key="4">
    <source>
        <dbReference type="ARBA" id="ARBA00047645"/>
    </source>
</evidence>
<evidence type="ECO:0000256" key="7">
    <source>
        <dbReference type="RuleBase" id="RU004168"/>
    </source>
</evidence>
<evidence type="ECO:0000256" key="1">
    <source>
        <dbReference type="ARBA" id="ARBA00005614"/>
    </source>
</evidence>
<dbReference type="InterPro" id="IPR020456">
    <property type="entry name" value="Acylphosphatase"/>
</dbReference>
<evidence type="ECO:0000256" key="2">
    <source>
        <dbReference type="ARBA" id="ARBA00012150"/>
    </source>
</evidence>
<gene>
    <name evidence="9" type="ORF">G8D99_06600</name>
</gene>
<evidence type="ECO:0000256" key="5">
    <source>
        <dbReference type="PROSITE-ProRule" id="PRU00520"/>
    </source>
</evidence>
<sequence length="93" mass="10488">MPNRTMKLRIEGRVQGVGFRHWMLKQASKLSLKGYVKNIADGGVEAVISGEDHAIHEMLKKCLIGPLRAKVKNLNPVELRAHNVVFADFQILR</sequence>
<dbReference type="PROSITE" id="PS00151">
    <property type="entry name" value="ACYLPHOSPHATASE_2"/>
    <property type="match status" value="1"/>
</dbReference>
<feature type="active site" evidence="5">
    <location>
        <position position="38"/>
    </location>
</feature>
<name>A0A6G8S3Q3_9GAMM</name>
<protein>
    <recommendedName>
        <fullName evidence="3 5">Acylphosphatase</fullName>
        <ecNumber evidence="2 5">3.6.1.7</ecNumber>
    </recommendedName>
</protein>
<dbReference type="PROSITE" id="PS51160">
    <property type="entry name" value="ACYLPHOSPHATASE_3"/>
    <property type="match status" value="1"/>
</dbReference>
<dbReference type="PANTHER" id="PTHR47268:SF4">
    <property type="entry name" value="ACYLPHOSPHATASE"/>
    <property type="match status" value="1"/>
</dbReference>
<dbReference type="AlphaFoldDB" id="A0A6G8S3Q3"/>
<dbReference type="Pfam" id="PF00708">
    <property type="entry name" value="Acylphosphatase"/>
    <property type="match status" value="1"/>
</dbReference>
<comment type="similarity">
    <text evidence="1 7">Belongs to the acylphosphatase family.</text>
</comment>
<dbReference type="InterPro" id="IPR036046">
    <property type="entry name" value="Acylphosphatase-like_dom_sf"/>
</dbReference>
<comment type="catalytic activity">
    <reaction evidence="4 5 6">
        <text>an acyl phosphate + H2O = a carboxylate + phosphate + H(+)</text>
        <dbReference type="Rhea" id="RHEA:14965"/>
        <dbReference type="ChEBI" id="CHEBI:15377"/>
        <dbReference type="ChEBI" id="CHEBI:15378"/>
        <dbReference type="ChEBI" id="CHEBI:29067"/>
        <dbReference type="ChEBI" id="CHEBI:43474"/>
        <dbReference type="ChEBI" id="CHEBI:59918"/>
        <dbReference type="EC" id="3.6.1.7"/>
    </reaction>
</comment>
<keyword evidence="10" id="KW-1185">Reference proteome</keyword>
<dbReference type="Proteomes" id="UP000501939">
    <property type="component" value="Chromosome"/>
</dbReference>
<feature type="active site" evidence="5">
    <location>
        <position position="20"/>
    </location>
</feature>
<dbReference type="KEGG" id="alj:G8D99_06600"/>
<dbReference type="InterPro" id="IPR017968">
    <property type="entry name" value="Acylphosphatase_CS"/>
</dbReference>
<dbReference type="GO" id="GO:0003998">
    <property type="term" value="F:acylphosphatase activity"/>
    <property type="evidence" value="ECO:0007669"/>
    <property type="project" value="UniProtKB-EC"/>
</dbReference>
<dbReference type="RefSeq" id="WP_166323747.1">
    <property type="nucleotide sequence ID" value="NZ_CP049916.1"/>
</dbReference>
<dbReference type="PROSITE" id="PS00150">
    <property type="entry name" value="ACYLPHOSPHATASE_1"/>
    <property type="match status" value="1"/>
</dbReference>
<dbReference type="PANTHER" id="PTHR47268">
    <property type="entry name" value="ACYLPHOSPHATASE"/>
    <property type="match status" value="1"/>
</dbReference>
<dbReference type="Gene3D" id="3.30.70.100">
    <property type="match status" value="1"/>
</dbReference>
<dbReference type="EC" id="3.6.1.7" evidence="2 5"/>
<evidence type="ECO:0000256" key="3">
    <source>
        <dbReference type="ARBA" id="ARBA00015991"/>
    </source>
</evidence>